<dbReference type="InterPro" id="IPR029787">
    <property type="entry name" value="Nucleotide_cyclase"/>
</dbReference>
<evidence type="ECO:0000256" key="6">
    <source>
        <dbReference type="ARBA" id="ARBA00023239"/>
    </source>
</evidence>
<dbReference type="GO" id="GO:0004383">
    <property type="term" value="F:guanylate cyclase activity"/>
    <property type="evidence" value="ECO:0007669"/>
    <property type="project" value="UniProtKB-EC"/>
</dbReference>
<sequence>MLVVLHLTAIVLHSVWFSLRCLIKMYGMLLQSVHHFIQAEYGEEAWKEIVKLAGCKHLTFNTHQVYPDDTMAKLAEACAHVTSAHVDEIMEFFGKCFVRFFSNFGYDVPIRATGRYFTDFLQNVDNIHSQFCFTYPKMRSPSIYLTGIDVKGCDMVYRSDRKGFICYIIGLLTQISKDFFNLTAFKLTVVDNSCSAGANRRSNVVKFRIDFDNTNYMQAEVLRHRPKKIENLPSVPCYHLLELFPFAIMIDPSMVMVGVGQKLVEICSGQDILLGQSVNDHFSLRRPKGISITWKNLIYLGNIMFELELLRKKEVKEKDDPATSASESTMKNILLKGQMKYIADVNGVIFLCSPIINDLDELTERGIFLNDLNQHGLGKEMVMAGWQHNSKLEVLFDDAEQRSLDLEQSYELLDKWKKRSDELLYSMIPQTVADRLRGGNSRLSTCETFESVTILFCELVGLHSSTVEEALSVVNCMNTVFSCFDEMMDKFQVYKVETVGYVYMVAGGAPERTNVHAQRIADLAISMVDEVKELKYKDRDKVDIRIGIHSGPAVAGVVGIKVPRYCFFGDTVNTASRMQSTSTPGNVNISIDTKNLLPQHLYQFRSRGLVKVKGKGQMETFFLTKRY</sequence>
<dbReference type="InterPro" id="IPR011644">
    <property type="entry name" value="Heme_NO-bd"/>
</dbReference>
<dbReference type="EC" id="4.6.1.2" evidence="2"/>
<dbReference type="Gene3D" id="3.90.1520.10">
    <property type="entry name" value="H-NOX domain"/>
    <property type="match status" value="1"/>
</dbReference>
<feature type="domain" description="Guanylate cyclase" evidence="9">
    <location>
        <begin position="453"/>
        <end position="579"/>
    </location>
</feature>
<evidence type="ECO:0000313" key="10">
    <source>
        <dbReference type="EMBL" id="JAV56926.1"/>
    </source>
</evidence>
<evidence type="ECO:0000256" key="3">
    <source>
        <dbReference type="ARBA" id="ARBA00022490"/>
    </source>
</evidence>
<evidence type="ECO:0000256" key="8">
    <source>
        <dbReference type="SAM" id="SignalP"/>
    </source>
</evidence>
<dbReference type="GO" id="GO:0070482">
    <property type="term" value="P:response to oxygen levels"/>
    <property type="evidence" value="ECO:0007669"/>
    <property type="project" value="TreeGrafter"/>
</dbReference>
<dbReference type="InterPro" id="IPR042463">
    <property type="entry name" value="HNOB_dom_associated_sf"/>
</dbReference>
<evidence type="ECO:0000256" key="5">
    <source>
        <dbReference type="ARBA" id="ARBA00023134"/>
    </source>
</evidence>
<dbReference type="GO" id="GO:0020037">
    <property type="term" value="F:heme binding"/>
    <property type="evidence" value="ECO:0007669"/>
    <property type="project" value="InterPro"/>
</dbReference>
<feature type="chain" id="PRO_5012530691" description="guanylate cyclase" evidence="8">
    <location>
        <begin position="18"/>
        <end position="627"/>
    </location>
</feature>
<evidence type="ECO:0000256" key="7">
    <source>
        <dbReference type="ARBA" id="ARBA00023293"/>
    </source>
</evidence>
<accession>A0A1Y1KBV4</accession>
<dbReference type="Gene3D" id="3.30.450.260">
    <property type="entry name" value="Haem NO binding associated domain"/>
    <property type="match status" value="1"/>
</dbReference>
<dbReference type="SUPFAM" id="SSF111126">
    <property type="entry name" value="Ligand-binding domain in the NO signalling and Golgi transport"/>
    <property type="match status" value="1"/>
</dbReference>
<evidence type="ECO:0000259" key="9">
    <source>
        <dbReference type="PROSITE" id="PS50125"/>
    </source>
</evidence>
<keyword evidence="4" id="KW-0547">Nucleotide-binding</keyword>
<protein>
    <recommendedName>
        <fullName evidence="2">guanylate cyclase</fullName>
        <ecNumber evidence="2">4.6.1.2</ecNumber>
    </recommendedName>
</protein>
<dbReference type="CDD" id="cd07302">
    <property type="entry name" value="CHD"/>
    <property type="match status" value="1"/>
</dbReference>
<dbReference type="InterPro" id="IPR038158">
    <property type="entry name" value="H-NOX_domain_sf"/>
</dbReference>
<dbReference type="Pfam" id="PF07700">
    <property type="entry name" value="HNOB"/>
    <property type="match status" value="1"/>
</dbReference>
<dbReference type="PANTHER" id="PTHR45655:SF5">
    <property type="entry name" value="SOLUBLE GUANYLATE CYCLASE 89DA-RELATED"/>
    <property type="match status" value="1"/>
</dbReference>
<dbReference type="SUPFAM" id="SSF55073">
    <property type="entry name" value="Nucleotide cyclase"/>
    <property type="match status" value="1"/>
</dbReference>
<dbReference type="InterPro" id="IPR011645">
    <property type="entry name" value="HNOB_dom_associated"/>
</dbReference>
<name>A0A1Y1KBV4_PHOPY</name>
<dbReference type="GO" id="GO:0019934">
    <property type="term" value="P:cGMP-mediated signaling"/>
    <property type="evidence" value="ECO:0007669"/>
    <property type="project" value="TreeGrafter"/>
</dbReference>
<dbReference type="GO" id="GO:0005525">
    <property type="term" value="F:GTP binding"/>
    <property type="evidence" value="ECO:0007669"/>
    <property type="project" value="UniProtKB-KW"/>
</dbReference>
<comment type="subcellular location">
    <subcellularLocation>
        <location evidence="1">Cytoplasm</location>
    </subcellularLocation>
</comment>
<keyword evidence="3" id="KW-0963">Cytoplasm</keyword>
<organism evidence="10">
    <name type="scientific">Photinus pyralis</name>
    <name type="common">Common eastern firefly</name>
    <name type="synonym">Lampyris pyralis</name>
    <dbReference type="NCBI Taxonomy" id="7054"/>
    <lineage>
        <taxon>Eukaryota</taxon>
        <taxon>Metazoa</taxon>
        <taxon>Ecdysozoa</taxon>
        <taxon>Arthropoda</taxon>
        <taxon>Hexapoda</taxon>
        <taxon>Insecta</taxon>
        <taxon>Pterygota</taxon>
        <taxon>Neoptera</taxon>
        <taxon>Endopterygota</taxon>
        <taxon>Coleoptera</taxon>
        <taxon>Polyphaga</taxon>
        <taxon>Elateriformia</taxon>
        <taxon>Elateroidea</taxon>
        <taxon>Lampyridae</taxon>
        <taxon>Lampyrinae</taxon>
        <taxon>Photinus</taxon>
    </lineage>
</organism>
<dbReference type="GO" id="GO:0008074">
    <property type="term" value="C:guanylate cyclase complex, soluble"/>
    <property type="evidence" value="ECO:0007669"/>
    <property type="project" value="TreeGrafter"/>
</dbReference>
<dbReference type="FunFam" id="3.30.70.1230:FF:000030">
    <property type="entry name" value="Si:ch211-215j19.12"/>
    <property type="match status" value="1"/>
</dbReference>
<evidence type="ECO:0000256" key="2">
    <source>
        <dbReference type="ARBA" id="ARBA00012202"/>
    </source>
</evidence>
<proteinExistence type="predicted"/>
<dbReference type="Gene3D" id="6.10.250.780">
    <property type="match status" value="1"/>
</dbReference>
<dbReference type="InterPro" id="IPR024096">
    <property type="entry name" value="NO_sig/Golgi_transp_ligand-bd"/>
</dbReference>
<keyword evidence="7" id="KW-0141">cGMP biosynthesis</keyword>
<evidence type="ECO:0000256" key="1">
    <source>
        <dbReference type="ARBA" id="ARBA00004496"/>
    </source>
</evidence>
<dbReference type="PROSITE" id="PS50125">
    <property type="entry name" value="GUANYLATE_CYCLASE_2"/>
    <property type="match status" value="1"/>
</dbReference>
<dbReference type="Pfam" id="PF07701">
    <property type="entry name" value="HNOBA"/>
    <property type="match status" value="1"/>
</dbReference>
<dbReference type="EMBL" id="GEZM01091312">
    <property type="protein sequence ID" value="JAV56926.1"/>
    <property type="molecule type" value="Transcribed_RNA"/>
</dbReference>
<keyword evidence="8" id="KW-0732">Signal</keyword>
<keyword evidence="6" id="KW-0456">Lyase</keyword>
<feature type="signal peptide" evidence="8">
    <location>
        <begin position="1"/>
        <end position="17"/>
    </location>
</feature>
<dbReference type="Gene3D" id="3.30.70.1230">
    <property type="entry name" value="Nucleotide cyclase"/>
    <property type="match status" value="1"/>
</dbReference>
<evidence type="ECO:0000256" key="4">
    <source>
        <dbReference type="ARBA" id="ARBA00022741"/>
    </source>
</evidence>
<dbReference type="SMART" id="SM00044">
    <property type="entry name" value="CYCc"/>
    <property type="match status" value="1"/>
</dbReference>
<dbReference type="InterPro" id="IPR001054">
    <property type="entry name" value="A/G_cyclase"/>
</dbReference>
<dbReference type="PANTHER" id="PTHR45655">
    <property type="entry name" value="GUANYLATE CYCLASE SOLUBLE SUBUNIT BETA-2"/>
    <property type="match status" value="1"/>
</dbReference>
<keyword evidence="5" id="KW-0342">GTP-binding</keyword>
<dbReference type="Pfam" id="PF00211">
    <property type="entry name" value="Guanylate_cyc"/>
    <property type="match status" value="1"/>
</dbReference>
<reference evidence="10" key="1">
    <citation type="journal article" date="2016" name="Sci. Rep.">
        <title>Molecular characterization of firefly nuptial gifts: a multi-omics approach sheds light on postcopulatory sexual selection.</title>
        <authorList>
            <person name="Al-Wathiqui N."/>
            <person name="Fallon T.R."/>
            <person name="South A."/>
            <person name="Weng J.K."/>
            <person name="Lewis S.M."/>
        </authorList>
    </citation>
    <scope>NUCLEOTIDE SEQUENCE</scope>
</reference>
<dbReference type="AlphaFoldDB" id="A0A1Y1KBV4"/>